<dbReference type="PRINTS" id="PR01805">
    <property type="entry name" value="VACJLIPOPROT"/>
</dbReference>
<comment type="similarity">
    <text evidence="1">Belongs to the MlaA family.</text>
</comment>
<keyword evidence="2 3" id="KW-0732">Signal</keyword>
<dbReference type="RefSeq" id="WP_005869706.1">
    <property type="nucleotide sequence ID" value="NZ_ACYG01000009.1"/>
</dbReference>
<evidence type="ECO:0000313" key="5">
    <source>
        <dbReference type="Proteomes" id="UP000005709"/>
    </source>
</evidence>
<dbReference type="GO" id="GO:0016020">
    <property type="term" value="C:membrane"/>
    <property type="evidence" value="ECO:0007669"/>
    <property type="project" value="InterPro"/>
</dbReference>
<proteinExistence type="inferred from homology"/>
<gene>
    <name evidence="4" type="ORF">CAMGR0001_2644</name>
</gene>
<sequence>MKFIKILFLAAALALCGCSQKQDVAPSDTDGFDEEFAKREVFDPLSGYNRVMTSFNDVFYSYILTPVASGYDYVMPDPIQGAFSNFFYNILYPMRLVNNLLQGKFENSWDETKRFLINSTVGFGGLNDMAGKYYGIPRHDEDFGQTLGYWGVPAGPHIVWPILGQSNLRDTAGLVGDYFSNPINYIKDGTVRNSVNGFRIFNDYSRDPKFYEKMTKDAVDLYPFLRDAYEQNREKLIKE</sequence>
<evidence type="ECO:0000256" key="1">
    <source>
        <dbReference type="ARBA" id="ARBA00010634"/>
    </source>
</evidence>
<dbReference type="PANTHER" id="PTHR30035">
    <property type="entry name" value="LIPOPROTEIN VACJ-RELATED"/>
    <property type="match status" value="1"/>
</dbReference>
<feature type="signal peptide" evidence="3">
    <location>
        <begin position="1"/>
        <end position="21"/>
    </location>
</feature>
<evidence type="ECO:0000313" key="4">
    <source>
        <dbReference type="EMBL" id="EEV18632.1"/>
    </source>
</evidence>
<protein>
    <submittedName>
        <fullName evidence="4">VacJ-like protein</fullName>
    </submittedName>
</protein>
<dbReference type="PROSITE" id="PS51257">
    <property type="entry name" value="PROKAR_LIPOPROTEIN"/>
    <property type="match status" value="1"/>
</dbReference>
<accession>C8PF04</accession>
<feature type="chain" id="PRO_5002989928" evidence="3">
    <location>
        <begin position="22"/>
        <end position="239"/>
    </location>
</feature>
<dbReference type="EMBL" id="ACYG01000009">
    <property type="protein sequence ID" value="EEV18632.1"/>
    <property type="molecule type" value="Genomic_DNA"/>
</dbReference>
<dbReference type="Pfam" id="PF04333">
    <property type="entry name" value="MlaA"/>
    <property type="match status" value="1"/>
</dbReference>
<comment type="caution">
    <text evidence="4">The sequence shown here is derived from an EMBL/GenBank/DDBJ whole genome shotgun (WGS) entry which is preliminary data.</text>
</comment>
<dbReference type="STRING" id="824.CGRAC_0348"/>
<organism evidence="4 5">
    <name type="scientific">Campylobacter gracilis RM3268</name>
    <dbReference type="NCBI Taxonomy" id="553220"/>
    <lineage>
        <taxon>Bacteria</taxon>
        <taxon>Pseudomonadati</taxon>
        <taxon>Campylobacterota</taxon>
        <taxon>Epsilonproteobacteria</taxon>
        <taxon>Campylobacterales</taxon>
        <taxon>Campylobacteraceae</taxon>
        <taxon>Campylobacter</taxon>
    </lineage>
</organism>
<dbReference type="Proteomes" id="UP000005709">
    <property type="component" value="Unassembled WGS sequence"/>
</dbReference>
<reference evidence="4 5" key="1">
    <citation type="submission" date="2009-07" db="EMBL/GenBank/DDBJ databases">
        <authorList>
            <person name="Madupu R."/>
            <person name="Sebastian Y."/>
            <person name="Durkin A.S."/>
            <person name="Torralba M."/>
            <person name="Methe B."/>
            <person name="Sutton G.G."/>
            <person name="Strausberg R.L."/>
            <person name="Nelson K.E."/>
        </authorList>
    </citation>
    <scope>NUCLEOTIDE SEQUENCE [LARGE SCALE GENOMIC DNA]</scope>
    <source>
        <strain evidence="4 5">RM3268</strain>
    </source>
</reference>
<name>C8PF04_9BACT</name>
<dbReference type="GO" id="GO:0120010">
    <property type="term" value="P:intermembrane phospholipid transfer"/>
    <property type="evidence" value="ECO:0007669"/>
    <property type="project" value="TreeGrafter"/>
</dbReference>
<dbReference type="PANTHER" id="PTHR30035:SF3">
    <property type="entry name" value="INTERMEMBRANE PHOSPHOLIPID TRANSPORT SYSTEM LIPOPROTEIN MLAA"/>
    <property type="match status" value="1"/>
</dbReference>
<evidence type="ECO:0000256" key="2">
    <source>
        <dbReference type="ARBA" id="ARBA00022729"/>
    </source>
</evidence>
<dbReference type="InterPro" id="IPR007428">
    <property type="entry name" value="MlaA"/>
</dbReference>
<keyword evidence="5" id="KW-1185">Reference proteome</keyword>
<dbReference type="AlphaFoldDB" id="C8PF04"/>
<dbReference type="eggNOG" id="COG2853">
    <property type="taxonomic scope" value="Bacteria"/>
</dbReference>
<evidence type="ECO:0000256" key="3">
    <source>
        <dbReference type="SAM" id="SignalP"/>
    </source>
</evidence>
<dbReference type="OrthoDB" id="9785326at2"/>